<feature type="region of interest" description="Disordered" evidence="1">
    <location>
        <begin position="62"/>
        <end position="99"/>
    </location>
</feature>
<dbReference type="EMBL" id="WSEK01000004">
    <property type="protein sequence ID" value="MVQ50116.1"/>
    <property type="molecule type" value="Genomic_DNA"/>
</dbReference>
<accession>A0A6L6XUF8</accession>
<keyword evidence="4" id="KW-1185">Reference proteome</keyword>
<feature type="region of interest" description="Disordered" evidence="1">
    <location>
        <begin position="144"/>
        <end position="227"/>
    </location>
</feature>
<feature type="compositionally biased region" description="Low complexity" evidence="1">
    <location>
        <begin position="201"/>
        <end position="217"/>
    </location>
</feature>
<dbReference type="Proteomes" id="UP000473525">
    <property type="component" value="Unassembled WGS sequence"/>
</dbReference>
<feature type="compositionally biased region" description="Pro residues" evidence="1">
    <location>
        <begin position="186"/>
        <end position="200"/>
    </location>
</feature>
<evidence type="ECO:0000313" key="4">
    <source>
        <dbReference type="Proteomes" id="UP000473525"/>
    </source>
</evidence>
<reference evidence="3 4" key="1">
    <citation type="submission" date="2019-12" db="EMBL/GenBank/DDBJ databases">
        <authorList>
            <person name="Huq M.A."/>
        </authorList>
    </citation>
    <scope>NUCLEOTIDE SEQUENCE [LARGE SCALE GENOMIC DNA]</scope>
    <source>
        <strain evidence="3 4">MAH-18</strain>
    </source>
</reference>
<proteinExistence type="predicted"/>
<organism evidence="3 4">
    <name type="scientific">Nocardioides agri</name>
    <dbReference type="NCBI Taxonomy" id="2682843"/>
    <lineage>
        <taxon>Bacteria</taxon>
        <taxon>Bacillati</taxon>
        <taxon>Actinomycetota</taxon>
        <taxon>Actinomycetes</taxon>
        <taxon>Propionibacteriales</taxon>
        <taxon>Nocardioidaceae</taxon>
        <taxon>Nocardioides</taxon>
    </lineage>
</organism>
<feature type="transmembrane region" description="Helical" evidence="2">
    <location>
        <begin position="12"/>
        <end position="31"/>
    </location>
</feature>
<protein>
    <submittedName>
        <fullName evidence="3">Uncharacterized protein</fullName>
    </submittedName>
</protein>
<feature type="transmembrane region" description="Helical" evidence="2">
    <location>
        <begin position="37"/>
        <end position="57"/>
    </location>
</feature>
<comment type="caution">
    <text evidence="3">The sequence shown here is derived from an EMBL/GenBank/DDBJ whole genome shotgun (WGS) entry which is preliminary data.</text>
</comment>
<feature type="compositionally biased region" description="Basic and acidic residues" evidence="1">
    <location>
        <begin position="83"/>
        <end position="93"/>
    </location>
</feature>
<sequence>MAPDDAGTKVEIDWTRAIAGALAAVASAILLSTLGAAGTIIGAAIGSLVVTVGSALFTRGLSGNRRGETTTQPVADPAYAGRHAAEPTSERGAAEAAPATGWRERVGRLRWGRIALVSATLFVVTLGIITLFELAAGRSVASFTGGSAEDGGTTISNVVDEPAQHEDPPAPSPSESPSPSETATPSPTPTETPTTTPTPTPSVTTTPSPTTAETPTPVQEPAVDASP</sequence>
<dbReference type="RefSeq" id="WP_157342984.1">
    <property type="nucleotide sequence ID" value="NZ_WSEK01000004.1"/>
</dbReference>
<keyword evidence="2" id="KW-1133">Transmembrane helix</keyword>
<feature type="transmembrane region" description="Helical" evidence="2">
    <location>
        <begin position="111"/>
        <end position="132"/>
    </location>
</feature>
<keyword evidence="2" id="KW-0472">Membrane</keyword>
<keyword evidence="2" id="KW-0812">Transmembrane</keyword>
<gene>
    <name evidence="3" type="ORF">GON03_13075</name>
</gene>
<dbReference type="AlphaFoldDB" id="A0A6L6XUF8"/>
<evidence type="ECO:0000256" key="2">
    <source>
        <dbReference type="SAM" id="Phobius"/>
    </source>
</evidence>
<evidence type="ECO:0000313" key="3">
    <source>
        <dbReference type="EMBL" id="MVQ50116.1"/>
    </source>
</evidence>
<name>A0A6L6XUF8_9ACTN</name>
<evidence type="ECO:0000256" key="1">
    <source>
        <dbReference type="SAM" id="MobiDB-lite"/>
    </source>
</evidence>